<dbReference type="GO" id="GO:0007095">
    <property type="term" value="P:mitotic G2 DNA damage checkpoint signaling"/>
    <property type="evidence" value="ECO:0007669"/>
    <property type="project" value="TreeGrafter"/>
</dbReference>
<dbReference type="InterPro" id="IPR032739">
    <property type="entry name" value="MRNIP"/>
</dbReference>
<proteinExistence type="predicted"/>
<evidence type="ECO:0000256" key="2">
    <source>
        <dbReference type="SAM" id="SignalP"/>
    </source>
</evidence>
<reference evidence="5 6" key="2">
    <citation type="submission" date="2025-04" db="UniProtKB">
        <authorList>
            <consortium name="RefSeq"/>
        </authorList>
    </citation>
    <scope>IDENTIFICATION</scope>
    <source>
        <tissue evidence="5 6">Leaf</tissue>
    </source>
</reference>
<feature type="chain" id="PRO_5044637680" evidence="2">
    <location>
        <begin position="17"/>
        <end position="249"/>
    </location>
</feature>
<feature type="region of interest" description="Disordered" evidence="1">
    <location>
        <begin position="67"/>
        <end position="193"/>
    </location>
</feature>
<organism evidence="4 5">
    <name type="scientific">Raphanus sativus</name>
    <name type="common">Radish</name>
    <name type="synonym">Raphanus raphanistrum var. sativus</name>
    <dbReference type="NCBI Taxonomy" id="3726"/>
    <lineage>
        <taxon>Eukaryota</taxon>
        <taxon>Viridiplantae</taxon>
        <taxon>Streptophyta</taxon>
        <taxon>Embryophyta</taxon>
        <taxon>Tracheophyta</taxon>
        <taxon>Spermatophyta</taxon>
        <taxon>Magnoliopsida</taxon>
        <taxon>eudicotyledons</taxon>
        <taxon>Gunneridae</taxon>
        <taxon>Pentapetalae</taxon>
        <taxon>rosids</taxon>
        <taxon>malvids</taxon>
        <taxon>Brassicales</taxon>
        <taxon>Brassicaceae</taxon>
        <taxon>Brassiceae</taxon>
        <taxon>Raphanus</taxon>
    </lineage>
</organism>
<protein>
    <submittedName>
        <fullName evidence="5">Uncharacterized protein LOC108824337</fullName>
    </submittedName>
    <submittedName>
        <fullName evidence="6">Uncharacterized protein LOC130504474</fullName>
    </submittedName>
</protein>
<dbReference type="RefSeq" id="XP_056855070.1">
    <property type="nucleotide sequence ID" value="XM_056999090.1"/>
</dbReference>
<dbReference type="OrthoDB" id="5960226at2759"/>
<gene>
    <name evidence="5" type="primary">LOC108824337</name>
    <name evidence="6" type="synonym">LOC130504474</name>
</gene>
<accession>A0A6J0KZB9</accession>
<feature type="compositionally biased region" description="Basic and acidic residues" evidence="1">
    <location>
        <begin position="79"/>
        <end position="89"/>
    </location>
</feature>
<evidence type="ECO:0000313" key="5">
    <source>
        <dbReference type="RefSeq" id="XP_018453252.1"/>
    </source>
</evidence>
<dbReference type="KEGG" id="rsz:108824337"/>
<dbReference type="KEGG" id="rsz:130504474"/>
<dbReference type="RefSeq" id="XP_018453252.1">
    <property type="nucleotide sequence ID" value="XM_018597750.2"/>
</dbReference>
<feature type="signal peptide" evidence="2">
    <location>
        <begin position="1"/>
        <end position="16"/>
    </location>
</feature>
<feature type="domain" description="MRN complex-interacting protein N-terminal" evidence="3">
    <location>
        <begin position="9"/>
        <end position="87"/>
    </location>
</feature>
<sequence length="249" mass="28006">MSSILFLALQCFECSTMQVKQKKKSSNNWICVVCNQKQSVRKVFAQGYKAKDLRLFVQSFNMSRKVADEEKQEVEDGEEIRGKNKRSDWSEYLDSDPPNERRSLTVEEDGQEEEVKIVTEIPPNEMFKRPKLNRHSNVGGGPSSSAKGGVNRGDNKPSFSRRSIQKQDSVMNRESDIERGKLEPARVTKPASKWDAYLTDDEGGHQAAAAAAAAARFSGREAVGEWDKPVTDVSSDYQIVDDEVHPDFL</sequence>
<dbReference type="Proteomes" id="UP000504610">
    <property type="component" value="Chromosome 9"/>
</dbReference>
<keyword evidence="2" id="KW-0732">Signal</keyword>
<dbReference type="AlphaFoldDB" id="A0A6J0KZB9"/>
<dbReference type="GeneID" id="108824337"/>
<feature type="compositionally biased region" description="Polar residues" evidence="1">
    <location>
        <begin position="157"/>
        <end position="170"/>
    </location>
</feature>
<feature type="compositionally biased region" description="Basic and acidic residues" evidence="1">
    <location>
        <begin position="171"/>
        <end position="186"/>
    </location>
</feature>
<dbReference type="PANTHER" id="PTHR15863">
    <property type="entry name" value="MRN COMPLEX-INTERACTING PROTEIN"/>
    <property type="match status" value="1"/>
</dbReference>
<dbReference type="GO" id="GO:0005634">
    <property type="term" value="C:nucleus"/>
    <property type="evidence" value="ECO:0007669"/>
    <property type="project" value="TreeGrafter"/>
</dbReference>
<reference evidence="4" key="1">
    <citation type="journal article" date="2019" name="Database">
        <title>The radish genome database (RadishGD): an integrated information resource for radish genomics.</title>
        <authorList>
            <person name="Yu H.J."/>
            <person name="Baek S."/>
            <person name="Lee Y.J."/>
            <person name="Cho A."/>
            <person name="Mun J.H."/>
        </authorList>
    </citation>
    <scope>NUCLEOTIDE SEQUENCE [LARGE SCALE GENOMIC DNA]</scope>
    <source>
        <strain evidence="4">cv. WK10039</strain>
    </source>
</reference>
<evidence type="ECO:0000313" key="4">
    <source>
        <dbReference type="Proteomes" id="UP000504610"/>
    </source>
</evidence>
<evidence type="ECO:0000259" key="3">
    <source>
        <dbReference type="Pfam" id="PF15749"/>
    </source>
</evidence>
<evidence type="ECO:0000256" key="1">
    <source>
        <dbReference type="SAM" id="MobiDB-lite"/>
    </source>
</evidence>
<dbReference type="GO" id="GO:0003682">
    <property type="term" value="F:chromatin binding"/>
    <property type="evidence" value="ECO:0007669"/>
    <property type="project" value="TreeGrafter"/>
</dbReference>
<dbReference type="Pfam" id="PF15749">
    <property type="entry name" value="MRNIP"/>
    <property type="match status" value="1"/>
</dbReference>
<evidence type="ECO:0000313" key="6">
    <source>
        <dbReference type="RefSeq" id="XP_056855070.1"/>
    </source>
</evidence>
<dbReference type="PANTHER" id="PTHR15863:SF2">
    <property type="entry name" value="MRN COMPLEX-INTERACTING PROTEIN"/>
    <property type="match status" value="1"/>
</dbReference>
<dbReference type="InterPro" id="IPR049472">
    <property type="entry name" value="MRNIP_N"/>
</dbReference>
<name>A0A6J0KZB9_RAPSA</name>
<keyword evidence="4" id="KW-1185">Reference proteome</keyword>